<keyword evidence="2" id="KW-0812">Transmembrane</keyword>
<organism evidence="3 4">
    <name type="scientific">Shewanella bicestrii</name>
    <dbReference type="NCBI Taxonomy" id="2018305"/>
    <lineage>
        <taxon>Bacteria</taxon>
        <taxon>Pseudomonadati</taxon>
        <taxon>Pseudomonadota</taxon>
        <taxon>Gammaproteobacteria</taxon>
        <taxon>Alteromonadales</taxon>
        <taxon>Shewanellaceae</taxon>
        <taxon>Shewanella</taxon>
    </lineage>
</organism>
<dbReference type="PANTHER" id="PTHR35813">
    <property type="entry name" value="INNER MEMBRANE PROTEIN YBAN"/>
    <property type="match status" value="1"/>
</dbReference>
<dbReference type="Proteomes" id="UP000198367">
    <property type="component" value="Chromosome"/>
</dbReference>
<proteinExistence type="predicted"/>
<keyword evidence="1" id="KW-0997">Cell inner membrane</keyword>
<protein>
    <recommendedName>
        <fullName evidence="1">Inner membrane protein</fullName>
    </recommendedName>
</protein>
<keyword evidence="1" id="KW-1003">Cell membrane</keyword>
<dbReference type="EMBL" id="CP022358">
    <property type="protein sequence ID" value="ASK71242.1"/>
    <property type="molecule type" value="Genomic_DNA"/>
</dbReference>
<reference evidence="3 4" key="1">
    <citation type="submission" date="2017-07" db="EMBL/GenBank/DDBJ databases">
        <title>Phenotypical and genomic characterization of a clinical isolate of Shewanella bicestrii sp. nov. producing an extended-spectrum beta-lactamase and a new oxacillinase variant.</title>
        <authorList>
            <person name="Jousset A.B."/>
            <person name="Bonnin R.A."/>
            <person name="Girlich D."/>
            <person name="Dabos L."/>
            <person name="Potron A."/>
            <person name="Dortet L."/>
            <person name="Glaser P."/>
            <person name="Naas T."/>
        </authorList>
    </citation>
    <scope>NUCLEOTIDE SEQUENCE [LARGE SCALE GENOMIC DNA]</scope>
    <source>
        <strain evidence="3 4">JAB-1</strain>
    </source>
</reference>
<dbReference type="PIRSF" id="PIRSF016789">
    <property type="entry name" value="DUF454"/>
    <property type="match status" value="1"/>
</dbReference>
<dbReference type="RefSeq" id="WP_089068934.1">
    <property type="nucleotide sequence ID" value="NZ_CP022358.1"/>
</dbReference>
<name>A0A220UTP1_9GAMM</name>
<gene>
    <name evidence="3" type="ORF">CF168_08675</name>
</gene>
<evidence type="ECO:0000256" key="2">
    <source>
        <dbReference type="SAM" id="Phobius"/>
    </source>
</evidence>
<sequence length="122" mass="13791">MILKRGLFLLIGCLALGLGLLGIVLPLLPTVPFILLAAFCFARSSERLHQWLMTHPWFADALTQWQQHRAMRPGLKRRAMLLTGLSFSVSILVVPIVWVKLLLLTMACGLLWYLKIIPEIES</sequence>
<evidence type="ECO:0000313" key="4">
    <source>
        <dbReference type="Proteomes" id="UP000198367"/>
    </source>
</evidence>
<comment type="subcellular location">
    <subcellularLocation>
        <location evidence="1">Cell inner membrane</location>
        <topology evidence="1">Multi-pass membrane protein</topology>
    </subcellularLocation>
</comment>
<feature type="transmembrane region" description="Helical" evidence="2">
    <location>
        <begin position="81"/>
        <end position="114"/>
    </location>
</feature>
<dbReference type="KEGG" id="sbj:CF168_08675"/>
<keyword evidence="2" id="KW-1133">Transmembrane helix</keyword>
<dbReference type="GO" id="GO:0005886">
    <property type="term" value="C:plasma membrane"/>
    <property type="evidence" value="ECO:0007669"/>
    <property type="project" value="UniProtKB-SubCell"/>
</dbReference>
<dbReference type="AlphaFoldDB" id="A0A220UTP1"/>
<evidence type="ECO:0000313" key="3">
    <source>
        <dbReference type="EMBL" id="ASK71242.1"/>
    </source>
</evidence>
<dbReference type="PANTHER" id="PTHR35813:SF1">
    <property type="entry name" value="INNER MEMBRANE PROTEIN YBAN"/>
    <property type="match status" value="1"/>
</dbReference>
<dbReference type="InterPro" id="IPR007401">
    <property type="entry name" value="DUF454"/>
</dbReference>
<keyword evidence="1 2" id="KW-0472">Membrane</keyword>
<evidence type="ECO:0000256" key="1">
    <source>
        <dbReference type="PIRNR" id="PIRNR016789"/>
    </source>
</evidence>
<dbReference type="Pfam" id="PF04304">
    <property type="entry name" value="DUF454"/>
    <property type="match status" value="1"/>
</dbReference>
<keyword evidence="4" id="KW-1185">Reference proteome</keyword>
<accession>A0A220UTP1</accession>